<proteinExistence type="predicted"/>
<evidence type="ECO:0000313" key="3">
    <source>
        <dbReference type="Proteomes" id="UP001288620"/>
    </source>
</evidence>
<keyword evidence="1" id="KW-0472">Membrane</keyword>
<keyword evidence="1" id="KW-0812">Transmembrane</keyword>
<accession>A0ABU5LJ08</accession>
<protein>
    <submittedName>
        <fullName evidence="2">Cellulose biosynthesis protein BcsF</fullName>
    </submittedName>
</protein>
<dbReference type="Proteomes" id="UP001288620">
    <property type="component" value="Unassembled WGS sequence"/>
</dbReference>
<keyword evidence="3" id="KW-1185">Reference proteome</keyword>
<feature type="transmembrane region" description="Helical" evidence="1">
    <location>
        <begin position="6"/>
        <end position="28"/>
    </location>
</feature>
<organism evidence="2 3">
    <name type="scientific">Pantoea eucrina</name>
    <dbReference type="NCBI Taxonomy" id="472693"/>
    <lineage>
        <taxon>Bacteria</taxon>
        <taxon>Pseudomonadati</taxon>
        <taxon>Pseudomonadota</taxon>
        <taxon>Gammaproteobacteria</taxon>
        <taxon>Enterobacterales</taxon>
        <taxon>Erwiniaceae</taxon>
        <taxon>Pantoea</taxon>
    </lineage>
</organism>
<gene>
    <name evidence="2" type="primary">bcsF</name>
    <name evidence="2" type="ORF">N4G40_16825</name>
</gene>
<evidence type="ECO:0000313" key="2">
    <source>
        <dbReference type="EMBL" id="MDZ7279916.1"/>
    </source>
</evidence>
<dbReference type="RefSeq" id="WP_322543689.1">
    <property type="nucleotide sequence ID" value="NZ_JAOBTT010000001.1"/>
</dbReference>
<evidence type="ECO:0000256" key="1">
    <source>
        <dbReference type="SAM" id="Phobius"/>
    </source>
</evidence>
<sequence length="63" mass="7405">MTLMDWVQVAILLMLILLFLKSWFVRWLPNSSSSLLMRLLPTRALKSEGQWQRQTAKTDNKAQ</sequence>
<comment type="caution">
    <text evidence="2">The sequence shown here is derived from an EMBL/GenBank/DDBJ whole genome shotgun (WGS) entry which is preliminary data.</text>
</comment>
<dbReference type="InterPro" id="IPR019995">
    <property type="entry name" value="Cellulose_BcsF/YhjT"/>
</dbReference>
<dbReference type="Pfam" id="PF11120">
    <property type="entry name" value="CBP_BcsF"/>
    <property type="match status" value="1"/>
</dbReference>
<dbReference type="EMBL" id="JAOBTT010000001">
    <property type="protein sequence ID" value="MDZ7279916.1"/>
    <property type="molecule type" value="Genomic_DNA"/>
</dbReference>
<keyword evidence="1" id="KW-1133">Transmembrane helix</keyword>
<name>A0ABU5LJ08_9GAMM</name>
<reference evidence="3" key="1">
    <citation type="submission" date="2023-07" db="EMBL/GenBank/DDBJ databases">
        <title>Structural and functional analysis of rice phyllospheric bacteria for their antimicrobial properties and defense elicitation against blast disease.</title>
        <authorList>
            <person name="Sahu K.P."/>
            <person name="Asharani P."/>
            <person name="Kumar M."/>
            <person name="Reddy B."/>
            <person name="Kumar A."/>
        </authorList>
    </citation>
    <scope>NUCLEOTIDE SEQUENCE [LARGE SCALE GENOMIC DNA]</scope>
    <source>
        <strain evidence="3">OsEp_Plm_30P10</strain>
    </source>
</reference>